<keyword evidence="1" id="KW-0732">Signal</keyword>
<evidence type="ECO:0000313" key="2">
    <source>
        <dbReference type="EMBL" id="KAK7427104.1"/>
    </source>
</evidence>
<dbReference type="PANTHER" id="PTHR42060">
    <property type="entry name" value="NHL REPEAT-CONTAINING PROTEIN-RELATED"/>
    <property type="match status" value="1"/>
</dbReference>
<dbReference type="InterPro" id="IPR052998">
    <property type="entry name" value="Hetero-Diels-Alderase-like"/>
</dbReference>
<protein>
    <recommendedName>
        <fullName evidence="4">SMP-30/Gluconolactonase/LRE-like region domain-containing protein</fullName>
    </recommendedName>
</protein>
<dbReference type="PANTHER" id="PTHR42060:SF1">
    <property type="entry name" value="NHL REPEAT-CONTAINING PROTEIN"/>
    <property type="match status" value="1"/>
</dbReference>
<dbReference type="InterPro" id="IPR011042">
    <property type="entry name" value="6-blade_b-propeller_TolB-like"/>
</dbReference>
<evidence type="ECO:0008006" key="4">
    <source>
        <dbReference type="Google" id="ProtNLM"/>
    </source>
</evidence>
<dbReference type="Gene3D" id="2.120.10.30">
    <property type="entry name" value="TolB, C-terminal domain"/>
    <property type="match status" value="1"/>
</dbReference>
<dbReference type="Proteomes" id="UP001498421">
    <property type="component" value="Unassembled WGS sequence"/>
</dbReference>
<feature type="signal peptide" evidence="1">
    <location>
        <begin position="1"/>
        <end position="18"/>
    </location>
</feature>
<organism evidence="2 3">
    <name type="scientific">Neonectria magnoliae</name>
    <dbReference type="NCBI Taxonomy" id="2732573"/>
    <lineage>
        <taxon>Eukaryota</taxon>
        <taxon>Fungi</taxon>
        <taxon>Dikarya</taxon>
        <taxon>Ascomycota</taxon>
        <taxon>Pezizomycotina</taxon>
        <taxon>Sordariomycetes</taxon>
        <taxon>Hypocreomycetidae</taxon>
        <taxon>Hypocreales</taxon>
        <taxon>Nectriaceae</taxon>
        <taxon>Neonectria</taxon>
    </lineage>
</organism>
<name>A0ABR1I0S4_9HYPO</name>
<proteinExistence type="predicted"/>
<keyword evidence="3" id="KW-1185">Reference proteome</keyword>
<reference evidence="2 3" key="1">
    <citation type="journal article" date="2025" name="Microbiol. Resour. Announc.">
        <title>Draft genome sequences for Neonectria magnoliae and Neonectria punicea, canker pathogens of Liriodendron tulipifera and Acer saccharum in West Virginia.</title>
        <authorList>
            <person name="Petronek H.M."/>
            <person name="Kasson M.T."/>
            <person name="Metheny A.M."/>
            <person name="Stauder C.M."/>
            <person name="Lovett B."/>
            <person name="Lynch S.C."/>
            <person name="Garnas J.R."/>
            <person name="Kasson L.R."/>
            <person name="Stajich J.E."/>
        </authorList>
    </citation>
    <scope>NUCLEOTIDE SEQUENCE [LARGE SCALE GENOMIC DNA]</scope>
    <source>
        <strain evidence="2 3">NRRL 64651</strain>
    </source>
</reference>
<comment type="caution">
    <text evidence="2">The sequence shown here is derived from an EMBL/GenBank/DDBJ whole genome shotgun (WGS) entry which is preliminary data.</text>
</comment>
<dbReference type="SUPFAM" id="SSF63829">
    <property type="entry name" value="Calcium-dependent phosphotriesterase"/>
    <property type="match status" value="1"/>
</dbReference>
<evidence type="ECO:0000313" key="3">
    <source>
        <dbReference type="Proteomes" id="UP001498421"/>
    </source>
</evidence>
<feature type="chain" id="PRO_5045757923" description="SMP-30/Gluconolactonase/LRE-like region domain-containing protein" evidence="1">
    <location>
        <begin position="19"/>
        <end position="345"/>
    </location>
</feature>
<accession>A0ABR1I0S4</accession>
<gene>
    <name evidence="2" type="ORF">QQZ08_006373</name>
</gene>
<evidence type="ECO:0000256" key="1">
    <source>
        <dbReference type="SAM" id="SignalP"/>
    </source>
</evidence>
<dbReference type="EMBL" id="JAZAVK010000057">
    <property type="protein sequence ID" value="KAK7427104.1"/>
    <property type="molecule type" value="Genomic_DNA"/>
</dbReference>
<sequence length="345" mass="35732">MFASSLLAAAALAVLSLAESLPEKTLGQLDQGTWLENIAVRPNGDLLVTQLFPSASIYTVKKPAGGHHHRALEQIAAIPAIQNIYGLAQVPSRRGDAETYVVVGGNSTSLANPVAGTFSAWTVDLSCSRGKDEVTVRKFSDMDRHSAFLNGVAEIPGVASAVLVSDSTAGLVGRLDLSSGAFDTGAFVFPEMAPTADAALPLGVNGIRIRHGFLYWTNSATVAIYRVAVTVRGLPAKGAKPELVFDLSAAASFLDDFTFDADGNIYVTTNLDNSVIFVDLEAGTAETVVGSLDALTVAGSTAVAFGRSKHDKDTLYVSTGGGLAAPVGGTKTEGAKVVAVDTSSW</sequence>